<gene>
    <name evidence="2" type="ORF">GCM10009751_05490</name>
</gene>
<evidence type="ECO:0000313" key="3">
    <source>
        <dbReference type="Proteomes" id="UP001501094"/>
    </source>
</evidence>
<proteinExistence type="predicted"/>
<dbReference type="InterPro" id="IPR035985">
    <property type="entry name" value="Ubiquitin-activating_enz"/>
</dbReference>
<dbReference type="Pfam" id="PF00899">
    <property type="entry name" value="ThiF"/>
    <property type="match status" value="1"/>
</dbReference>
<sequence length="339" mass="34915">MEAATMRLRPGTPVLMRSDGSVQCGTDPRWSVVLDGLTPVEGSWLRDLTERRHVSPGQSAARRGVTPHRRDLILGVLARAGMLVAPSAEHGAGPGAATADARALGVLRPDGAGLATLAGRAAATVAITGLGRIGSVIALLLAAAGVGRLALVDPRPVQTADTGLGALTEQDVGQARDEALARVVAGRSPAVEVLTDGDPEPDLAVVVESRATLPARFARLMSAGIPHLPIVVREADVVVGPLVRPGHSTCVGCLDAVRADQDGDWHLIGAQLRRGPEQPQEAALSALAAATAAGQVLAQLDGHRPTAVGSCLEISLPECLPRVRRVDPHPRCGCITLTP</sequence>
<dbReference type="InterPro" id="IPR000594">
    <property type="entry name" value="ThiF_NAD_FAD-bd"/>
</dbReference>
<evidence type="ECO:0000259" key="1">
    <source>
        <dbReference type="Pfam" id="PF00899"/>
    </source>
</evidence>
<dbReference type="Gene3D" id="3.40.50.720">
    <property type="entry name" value="NAD(P)-binding Rossmann-like Domain"/>
    <property type="match status" value="1"/>
</dbReference>
<accession>A0ABP4ZCX8</accession>
<dbReference type="GO" id="GO:0016779">
    <property type="term" value="F:nucleotidyltransferase activity"/>
    <property type="evidence" value="ECO:0007669"/>
    <property type="project" value="UniProtKB-KW"/>
</dbReference>
<keyword evidence="2" id="KW-0808">Transferase</keyword>
<dbReference type="RefSeq" id="WP_344099263.1">
    <property type="nucleotide sequence ID" value="NZ_BAAANL010000001.1"/>
</dbReference>
<dbReference type="EMBL" id="BAAANL010000001">
    <property type="protein sequence ID" value="GAA1851838.1"/>
    <property type="molecule type" value="Genomic_DNA"/>
</dbReference>
<feature type="domain" description="THIF-type NAD/FAD binding fold" evidence="1">
    <location>
        <begin position="122"/>
        <end position="193"/>
    </location>
</feature>
<evidence type="ECO:0000313" key="2">
    <source>
        <dbReference type="EMBL" id="GAA1851838.1"/>
    </source>
</evidence>
<organism evidence="2 3">
    <name type="scientific">Myceligenerans crystallogenes</name>
    <dbReference type="NCBI Taxonomy" id="316335"/>
    <lineage>
        <taxon>Bacteria</taxon>
        <taxon>Bacillati</taxon>
        <taxon>Actinomycetota</taxon>
        <taxon>Actinomycetes</taxon>
        <taxon>Micrococcales</taxon>
        <taxon>Promicromonosporaceae</taxon>
        <taxon>Myceligenerans</taxon>
    </lineage>
</organism>
<dbReference type="SUPFAM" id="SSF69572">
    <property type="entry name" value="Activating enzymes of the ubiquitin-like proteins"/>
    <property type="match status" value="1"/>
</dbReference>
<protein>
    <submittedName>
        <fullName evidence="2">ThiF family adenylyltransferase</fullName>
    </submittedName>
</protein>
<keyword evidence="2" id="KW-0548">Nucleotidyltransferase</keyword>
<dbReference type="Proteomes" id="UP001501094">
    <property type="component" value="Unassembled WGS sequence"/>
</dbReference>
<comment type="caution">
    <text evidence="2">The sequence shown here is derived from an EMBL/GenBank/DDBJ whole genome shotgun (WGS) entry which is preliminary data.</text>
</comment>
<keyword evidence="3" id="KW-1185">Reference proteome</keyword>
<reference evidence="3" key="1">
    <citation type="journal article" date="2019" name="Int. J. Syst. Evol. Microbiol.">
        <title>The Global Catalogue of Microorganisms (GCM) 10K type strain sequencing project: providing services to taxonomists for standard genome sequencing and annotation.</title>
        <authorList>
            <consortium name="The Broad Institute Genomics Platform"/>
            <consortium name="The Broad Institute Genome Sequencing Center for Infectious Disease"/>
            <person name="Wu L."/>
            <person name="Ma J."/>
        </authorList>
    </citation>
    <scope>NUCLEOTIDE SEQUENCE [LARGE SCALE GENOMIC DNA]</scope>
    <source>
        <strain evidence="3">JCM 14326</strain>
    </source>
</reference>
<name>A0ABP4ZCX8_9MICO</name>